<evidence type="ECO:0000313" key="3">
    <source>
        <dbReference type="Proteomes" id="UP000831290"/>
    </source>
</evidence>
<evidence type="ECO:0000256" key="1">
    <source>
        <dbReference type="SAM" id="Phobius"/>
    </source>
</evidence>
<accession>A0A9E6ZXM1</accession>
<feature type="transmembrane region" description="Helical" evidence="1">
    <location>
        <begin position="189"/>
        <end position="211"/>
    </location>
</feature>
<keyword evidence="2" id="KW-0328">Glycosyltransferase</keyword>
<feature type="transmembrane region" description="Helical" evidence="1">
    <location>
        <begin position="264"/>
        <end position="283"/>
    </location>
</feature>
<keyword evidence="3" id="KW-1185">Reference proteome</keyword>
<feature type="transmembrane region" description="Helical" evidence="1">
    <location>
        <begin position="34"/>
        <end position="52"/>
    </location>
</feature>
<keyword evidence="2" id="KW-0808">Transferase</keyword>
<feature type="transmembrane region" description="Helical" evidence="1">
    <location>
        <begin position="231"/>
        <end position="252"/>
    </location>
</feature>
<feature type="transmembrane region" description="Helical" evidence="1">
    <location>
        <begin position="324"/>
        <end position="345"/>
    </location>
</feature>
<sequence length="444" mass="52529">MTDYIKYRKFPILMAFTGFILYLSLGYDLSREDFIKLITLYGGLFYTFYKLIQITKWDLNFLTGISFIFRFSLLFSIPNLSQDFYRFIWDGSLLHNGINPYLYSPDQLISQPDFYINNAHILFNGMGGLSSGHFTNYPPLNIWLFSIASFIAGNKILPGVIIMRLFIIAADAGTFIYGKKLLARLNLPVYHIFWYLLNPFIIIELTGNLHFEGVMIFFVVWSFYLLSQNKWQHSAIVLALSVSIKLIPLIFLPLIFQYLKFKKWFWYCIIVVGINILLFLPFFSFQFLENYGQTVALWFLSFEFNGSIYYLLRESIRLFSGKKIIDYYGLISPLIIVLIVIWFSLFRKNETLQQLIINMLLVLTCYYFLSTTVHPWYLATLLILSVFTNYRFPLWWTLMVFLSYSAYNNEDFEENYVLLFIEYIVVYLGLFFELKKPENKVHSL</sequence>
<keyword evidence="1" id="KW-0812">Transmembrane</keyword>
<organism evidence="2 3">
    <name type="scientific">Abyssalbus ytuae</name>
    <dbReference type="NCBI Taxonomy" id="2926907"/>
    <lineage>
        <taxon>Bacteria</taxon>
        <taxon>Pseudomonadati</taxon>
        <taxon>Bacteroidota</taxon>
        <taxon>Flavobacteriia</taxon>
        <taxon>Flavobacteriales</taxon>
        <taxon>Flavobacteriaceae</taxon>
        <taxon>Abyssalbus</taxon>
    </lineage>
</organism>
<feature type="transmembrane region" description="Helical" evidence="1">
    <location>
        <begin position="59"/>
        <end position="77"/>
    </location>
</feature>
<feature type="transmembrane region" description="Helical" evidence="1">
    <location>
        <begin position="416"/>
        <end position="434"/>
    </location>
</feature>
<dbReference type="KEGG" id="fbm:MQE35_05600"/>
<dbReference type="Pfam" id="PF26314">
    <property type="entry name" value="MptA_B_family"/>
    <property type="match status" value="1"/>
</dbReference>
<protein>
    <submittedName>
        <fullName evidence="2">Mannosyltransferase</fullName>
    </submittedName>
</protein>
<feature type="transmembrane region" description="Helical" evidence="1">
    <location>
        <begin position="156"/>
        <end position="177"/>
    </location>
</feature>
<keyword evidence="1" id="KW-0472">Membrane</keyword>
<dbReference type="EMBL" id="CP094358">
    <property type="protein sequence ID" value="UOB18766.1"/>
    <property type="molecule type" value="Genomic_DNA"/>
</dbReference>
<reference evidence="2" key="1">
    <citation type="submission" date="2022-03" db="EMBL/GenBank/DDBJ databases">
        <title>Description of Abyssus ytuae gen. nov., sp. nov., a novel member of the family Flavobacteriaceae isolated from the sediment of Mariana Trench.</title>
        <authorList>
            <person name="Zhang J."/>
            <person name="Xu X."/>
        </authorList>
    </citation>
    <scope>NUCLEOTIDE SEQUENCE</scope>
    <source>
        <strain evidence="2">MT3330</strain>
    </source>
</reference>
<evidence type="ECO:0000313" key="2">
    <source>
        <dbReference type="EMBL" id="UOB18766.1"/>
    </source>
</evidence>
<dbReference type="GO" id="GO:0016758">
    <property type="term" value="F:hexosyltransferase activity"/>
    <property type="evidence" value="ECO:0007669"/>
    <property type="project" value="InterPro"/>
</dbReference>
<dbReference type="RefSeq" id="WP_255845383.1">
    <property type="nucleotide sequence ID" value="NZ_CP094358.1"/>
</dbReference>
<feature type="transmembrane region" description="Helical" evidence="1">
    <location>
        <begin position="12"/>
        <end position="28"/>
    </location>
</feature>
<feature type="transmembrane region" description="Helical" evidence="1">
    <location>
        <begin position="295"/>
        <end position="312"/>
    </location>
</feature>
<gene>
    <name evidence="2" type="ORF">MQE35_05600</name>
</gene>
<dbReference type="GO" id="GO:0005886">
    <property type="term" value="C:plasma membrane"/>
    <property type="evidence" value="ECO:0007669"/>
    <property type="project" value="UniProtKB-SubCell"/>
</dbReference>
<name>A0A9E6ZXM1_9FLAO</name>
<dbReference type="AlphaFoldDB" id="A0A9E6ZXM1"/>
<dbReference type="Proteomes" id="UP000831290">
    <property type="component" value="Chromosome"/>
</dbReference>
<keyword evidence="1" id="KW-1133">Transmembrane helix</keyword>
<proteinExistence type="predicted"/>
<feature type="transmembrane region" description="Helical" evidence="1">
    <location>
        <begin position="351"/>
        <end position="369"/>
    </location>
</feature>